<sequence length="189" mass="20808">MYNCHRPAEPQTALLLGHAIFSERHDQRVAYSHDHCCCLAPVLSCLVQSAVTNLNGLDTQHVKVEESFSTATSVHLLYCFFLFFFFVDKVAGGSGVFAAVIPLIAVIEATTLLAVVGIHPICKYLRDSRRLGRRTPFLSFFLSVVLLLFFSFLILTATGGICWISGFAELADSNSRSPEVNLRGRVGKP</sequence>
<keyword evidence="1" id="KW-1133">Transmembrane helix</keyword>
<evidence type="ECO:0000313" key="2">
    <source>
        <dbReference type="EMBL" id="KAG5458791.1"/>
    </source>
</evidence>
<reference evidence="2 3" key="1">
    <citation type="journal article" name="Sci. Rep.">
        <title>Genome-scale phylogenetic analyses confirm Olpidium as the closest living zoosporic fungus to the non-flagellated, terrestrial fungi.</title>
        <authorList>
            <person name="Chang Y."/>
            <person name="Rochon D."/>
            <person name="Sekimoto S."/>
            <person name="Wang Y."/>
            <person name="Chovatia M."/>
            <person name="Sandor L."/>
            <person name="Salamov A."/>
            <person name="Grigoriev I.V."/>
            <person name="Stajich J.E."/>
            <person name="Spatafora J.W."/>
        </authorList>
    </citation>
    <scope>NUCLEOTIDE SEQUENCE [LARGE SCALE GENOMIC DNA]</scope>
    <source>
        <strain evidence="2">S191</strain>
    </source>
</reference>
<keyword evidence="3" id="KW-1185">Reference proteome</keyword>
<organism evidence="2 3">
    <name type="scientific">Olpidium bornovanus</name>
    <dbReference type="NCBI Taxonomy" id="278681"/>
    <lineage>
        <taxon>Eukaryota</taxon>
        <taxon>Fungi</taxon>
        <taxon>Fungi incertae sedis</taxon>
        <taxon>Olpidiomycota</taxon>
        <taxon>Olpidiomycotina</taxon>
        <taxon>Olpidiomycetes</taxon>
        <taxon>Olpidiales</taxon>
        <taxon>Olpidiaceae</taxon>
        <taxon>Olpidium</taxon>
    </lineage>
</organism>
<feature type="transmembrane region" description="Helical" evidence="1">
    <location>
        <begin position="93"/>
        <end position="116"/>
    </location>
</feature>
<proteinExistence type="predicted"/>
<accession>A0A8H7ZSX9</accession>
<evidence type="ECO:0000256" key="1">
    <source>
        <dbReference type="SAM" id="Phobius"/>
    </source>
</evidence>
<comment type="caution">
    <text evidence="2">The sequence shown here is derived from an EMBL/GenBank/DDBJ whole genome shotgun (WGS) entry which is preliminary data.</text>
</comment>
<keyword evidence="1" id="KW-0472">Membrane</keyword>
<keyword evidence="1" id="KW-0812">Transmembrane</keyword>
<name>A0A8H7ZSX9_9FUNG</name>
<gene>
    <name evidence="2" type="ORF">BJ554DRAFT_923</name>
</gene>
<protein>
    <submittedName>
        <fullName evidence="2">Uncharacterized protein</fullName>
    </submittedName>
</protein>
<feature type="transmembrane region" description="Helical" evidence="1">
    <location>
        <begin position="137"/>
        <end position="166"/>
    </location>
</feature>
<dbReference type="AlphaFoldDB" id="A0A8H7ZSX9"/>
<dbReference type="EMBL" id="JAEFCI010007911">
    <property type="protein sequence ID" value="KAG5458791.1"/>
    <property type="molecule type" value="Genomic_DNA"/>
</dbReference>
<dbReference type="Proteomes" id="UP000673691">
    <property type="component" value="Unassembled WGS sequence"/>
</dbReference>
<evidence type="ECO:0000313" key="3">
    <source>
        <dbReference type="Proteomes" id="UP000673691"/>
    </source>
</evidence>
<feature type="transmembrane region" description="Helical" evidence="1">
    <location>
        <begin position="68"/>
        <end position="87"/>
    </location>
</feature>